<keyword evidence="2" id="KW-1185">Reference proteome</keyword>
<dbReference type="InterPro" id="IPR011335">
    <property type="entry name" value="Restrct_endonuc-II-like"/>
</dbReference>
<dbReference type="SUPFAM" id="SSF52980">
    <property type="entry name" value="Restriction endonuclease-like"/>
    <property type="match status" value="1"/>
</dbReference>
<sequence length="303" mass="32220">MSDIEGGLQATLLRQAGVITRDQARATGLSSDAVDRRLATRRWHPVHPRVYRDGGFDDTDEARVRAALAWAGEGAVLSGAAAAWWQGLVAEAPAVVGVTVPRRRCPRPRPGVSVRRRELDGADVRTVRGIRVTAPALTVLETAVERGGDGPAFLDRALAGRMPVDDLAAAHARNLGAHGSSTAGRLLADAARRAVAAAEHRLCGLLRSAGVGGWARDHTVAGLRLDLAFPAVRVTVAVHDRTVPRDPERDAEDRWRRAVLRRQGWRMLLVDPGELTARPAGVLEEILRAVSDGPTAPAGAAAS</sequence>
<keyword evidence="1" id="KW-0255">Endonuclease</keyword>
<dbReference type="OrthoDB" id="3579769at2"/>
<comment type="caution">
    <text evidence="1">The sequence shown here is derived from an EMBL/GenBank/DDBJ whole genome shotgun (WGS) entry which is preliminary data.</text>
</comment>
<accession>A0A4Q7UST3</accession>
<organism evidence="1 2">
    <name type="scientific">Pseudonocardia sediminis</name>
    <dbReference type="NCBI Taxonomy" id="1397368"/>
    <lineage>
        <taxon>Bacteria</taxon>
        <taxon>Bacillati</taxon>
        <taxon>Actinomycetota</taxon>
        <taxon>Actinomycetes</taxon>
        <taxon>Pseudonocardiales</taxon>
        <taxon>Pseudonocardiaceae</taxon>
        <taxon>Pseudonocardia</taxon>
    </lineage>
</organism>
<dbReference type="Proteomes" id="UP000291591">
    <property type="component" value="Unassembled WGS sequence"/>
</dbReference>
<keyword evidence="1" id="KW-0378">Hydrolase</keyword>
<dbReference type="AlphaFoldDB" id="A0A4Q7UST3"/>
<proteinExistence type="predicted"/>
<name>A0A4Q7UST3_PSEST</name>
<protein>
    <submittedName>
        <fullName evidence="1">Very-short-patch-repair endonuclease</fullName>
    </submittedName>
</protein>
<evidence type="ECO:0000313" key="2">
    <source>
        <dbReference type="Proteomes" id="UP000291591"/>
    </source>
</evidence>
<reference evidence="1 2" key="1">
    <citation type="submission" date="2019-02" db="EMBL/GenBank/DDBJ databases">
        <title>Sequencing the genomes of 1000 actinobacteria strains.</title>
        <authorList>
            <person name="Klenk H.-P."/>
        </authorList>
    </citation>
    <scope>NUCLEOTIDE SEQUENCE [LARGE SCALE GENOMIC DNA]</scope>
    <source>
        <strain evidence="1 2">DSM 45779</strain>
    </source>
</reference>
<dbReference type="GO" id="GO:0004519">
    <property type="term" value="F:endonuclease activity"/>
    <property type="evidence" value="ECO:0007669"/>
    <property type="project" value="UniProtKB-KW"/>
</dbReference>
<dbReference type="RefSeq" id="WP_130288715.1">
    <property type="nucleotide sequence ID" value="NZ_SHKL01000001.1"/>
</dbReference>
<keyword evidence="1" id="KW-0540">Nuclease</keyword>
<gene>
    <name evidence="1" type="ORF">EV383_0878</name>
</gene>
<dbReference type="EMBL" id="SHKL01000001">
    <property type="protein sequence ID" value="RZT84044.1"/>
    <property type="molecule type" value="Genomic_DNA"/>
</dbReference>
<evidence type="ECO:0000313" key="1">
    <source>
        <dbReference type="EMBL" id="RZT84044.1"/>
    </source>
</evidence>